<dbReference type="AlphaFoldDB" id="A7E7N4"/>
<sequence length="92" mass="10586">MSAFLLEVLCHISELVKGTGAEVSTGIIETFATAEKQLRRFKIDNNETELLERTLCEGKIKCIEDENDLELNKTRYWTELLLRNFRPKAILA</sequence>
<dbReference type="HOGENOM" id="CLU_2414606_0_0_1"/>
<evidence type="ECO:0000313" key="2">
    <source>
        <dbReference type="Proteomes" id="UP000001312"/>
    </source>
</evidence>
<proteinExistence type="predicted"/>
<evidence type="ECO:0000313" key="1">
    <source>
        <dbReference type="EMBL" id="EDN96386.1"/>
    </source>
</evidence>
<name>A7E7N4_SCLS1</name>
<dbReference type="InParanoid" id="A7E7N4"/>
<keyword evidence="2" id="KW-1185">Reference proteome</keyword>
<protein>
    <submittedName>
        <fullName evidence="1">Uncharacterized protein</fullName>
    </submittedName>
</protein>
<dbReference type="GeneID" id="5494041"/>
<reference evidence="2" key="1">
    <citation type="journal article" date="2011" name="PLoS Genet.">
        <title>Genomic analysis of the necrotrophic fungal pathogens Sclerotinia sclerotiorum and Botrytis cinerea.</title>
        <authorList>
            <person name="Amselem J."/>
            <person name="Cuomo C.A."/>
            <person name="van Kan J.A."/>
            <person name="Viaud M."/>
            <person name="Benito E.P."/>
            <person name="Couloux A."/>
            <person name="Coutinho P.M."/>
            <person name="de Vries R.P."/>
            <person name="Dyer P.S."/>
            <person name="Fillinger S."/>
            <person name="Fournier E."/>
            <person name="Gout L."/>
            <person name="Hahn M."/>
            <person name="Kohn L."/>
            <person name="Lapalu N."/>
            <person name="Plummer K.M."/>
            <person name="Pradier J.M."/>
            <person name="Quevillon E."/>
            <person name="Sharon A."/>
            <person name="Simon A."/>
            <person name="ten Have A."/>
            <person name="Tudzynski B."/>
            <person name="Tudzynski P."/>
            <person name="Wincker P."/>
            <person name="Andrew M."/>
            <person name="Anthouard V."/>
            <person name="Beever R.E."/>
            <person name="Beffa R."/>
            <person name="Benoit I."/>
            <person name="Bouzid O."/>
            <person name="Brault B."/>
            <person name="Chen Z."/>
            <person name="Choquer M."/>
            <person name="Collemare J."/>
            <person name="Cotton P."/>
            <person name="Danchin E.G."/>
            <person name="Da Silva C."/>
            <person name="Gautier A."/>
            <person name="Giraud C."/>
            <person name="Giraud T."/>
            <person name="Gonzalez C."/>
            <person name="Grossetete S."/>
            <person name="Guldener U."/>
            <person name="Henrissat B."/>
            <person name="Howlett B.J."/>
            <person name="Kodira C."/>
            <person name="Kretschmer M."/>
            <person name="Lappartient A."/>
            <person name="Leroch M."/>
            <person name="Levis C."/>
            <person name="Mauceli E."/>
            <person name="Neuveglise C."/>
            <person name="Oeser B."/>
            <person name="Pearson M."/>
            <person name="Poulain J."/>
            <person name="Poussereau N."/>
            <person name="Quesneville H."/>
            <person name="Rascle C."/>
            <person name="Schumacher J."/>
            <person name="Segurens B."/>
            <person name="Sexton A."/>
            <person name="Silva E."/>
            <person name="Sirven C."/>
            <person name="Soanes D.M."/>
            <person name="Talbot N.J."/>
            <person name="Templeton M."/>
            <person name="Yandava C."/>
            <person name="Yarden O."/>
            <person name="Zeng Q."/>
            <person name="Rollins J.A."/>
            <person name="Lebrun M.H."/>
            <person name="Dickman M."/>
        </authorList>
    </citation>
    <scope>NUCLEOTIDE SEQUENCE [LARGE SCALE GENOMIC DNA]</scope>
    <source>
        <strain evidence="2">ATCC 18683 / 1980 / Ss-1</strain>
    </source>
</reference>
<gene>
    <name evidence="1" type="ORF">SS1G_01312</name>
</gene>
<dbReference type="EMBL" id="CH476622">
    <property type="protein sequence ID" value="EDN96386.1"/>
    <property type="molecule type" value="Genomic_DNA"/>
</dbReference>
<dbReference type="Proteomes" id="UP000001312">
    <property type="component" value="Unassembled WGS sequence"/>
</dbReference>
<accession>A7E7N4</accession>
<dbReference type="KEGG" id="ssl:SS1G_01312"/>
<organism evidence="1 2">
    <name type="scientific">Sclerotinia sclerotiorum (strain ATCC 18683 / 1980 / Ss-1)</name>
    <name type="common">White mold</name>
    <name type="synonym">Whetzelinia sclerotiorum</name>
    <dbReference type="NCBI Taxonomy" id="665079"/>
    <lineage>
        <taxon>Eukaryota</taxon>
        <taxon>Fungi</taxon>
        <taxon>Dikarya</taxon>
        <taxon>Ascomycota</taxon>
        <taxon>Pezizomycotina</taxon>
        <taxon>Leotiomycetes</taxon>
        <taxon>Helotiales</taxon>
        <taxon>Sclerotiniaceae</taxon>
        <taxon>Sclerotinia</taxon>
    </lineage>
</organism>
<dbReference type="RefSeq" id="XP_001597118.1">
    <property type="nucleotide sequence ID" value="XM_001597068.1"/>
</dbReference>